<dbReference type="InterPro" id="IPR035647">
    <property type="entry name" value="EFG_III/V"/>
</dbReference>
<dbReference type="NCBIfam" id="TIGR00257">
    <property type="entry name" value="IMPACT_YIGZ"/>
    <property type="match status" value="1"/>
</dbReference>
<dbReference type="Pfam" id="PF09186">
    <property type="entry name" value="DUF1949"/>
    <property type="match status" value="1"/>
</dbReference>
<evidence type="ECO:0000256" key="1">
    <source>
        <dbReference type="ARBA" id="ARBA00007665"/>
    </source>
</evidence>
<dbReference type="Gene3D" id="3.30.230.30">
    <property type="entry name" value="Impact, N-terminal domain"/>
    <property type="match status" value="1"/>
</dbReference>
<comment type="caution">
    <text evidence="4">The sequence shown here is derived from an EMBL/GenBank/DDBJ whole genome shotgun (WGS) entry which is preliminary data.</text>
</comment>
<dbReference type="InterPro" id="IPR001498">
    <property type="entry name" value="Impact_N"/>
</dbReference>
<dbReference type="SUPFAM" id="SSF54211">
    <property type="entry name" value="Ribosomal protein S5 domain 2-like"/>
    <property type="match status" value="1"/>
</dbReference>
<gene>
    <name evidence="4" type="ORF">FC75_GL000067</name>
</gene>
<dbReference type="PATRIC" id="fig|1423730.4.peg.72"/>
<evidence type="ECO:0000313" key="5">
    <source>
        <dbReference type="Proteomes" id="UP000050865"/>
    </source>
</evidence>
<protein>
    <recommendedName>
        <fullName evidence="6">YigZ family protein</fullName>
    </recommendedName>
</protein>
<organism evidence="4 5">
    <name type="scientific">Lacticaseibacillus camelliae DSM 22697 = JCM 13995</name>
    <dbReference type="NCBI Taxonomy" id="1423730"/>
    <lineage>
        <taxon>Bacteria</taxon>
        <taxon>Bacillati</taxon>
        <taxon>Bacillota</taxon>
        <taxon>Bacilli</taxon>
        <taxon>Lactobacillales</taxon>
        <taxon>Lactobacillaceae</taxon>
        <taxon>Lacticaseibacillus</taxon>
    </lineage>
</organism>
<accession>A0A0R2EWE7</accession>
<dbReference type="Gene3D" id="3.30.70.240">
    <property type="match status" value="1"/>
</dbReference>
<dbReference type="RefSeq" id="WP_056989778.1">
    <property type="nucleotide sequence ID" value="NZ_AYZJ01000067.1"/>
</dbReference>
<comment type="similarity">
    <text evidence="1">Belongs to the IMPACT family.</text>
</comment>
<dbReference type="InterPro" id="IPR036956">
    <property type="entry name" value="Impact_N_sf"/>
</dbReference>
<sequence length="212" mass="22463">MAATYYTLTKPGQAEKVIKKSRFICAVAPVASEDEAKAFIARIQTAHPKANHHVPVYLLGDDDHIQRASDAGEPAGTAGVPMLHTLQEMGLHDVVAVTTRYFGGIKLGAGGLIRAYAGSITAAVQQAGISQRRMMRQLTLSVPYALLDRVTHFLAEQSLAISASDYQVVVTLKVNVPAGEAAAVSRSILDLTAGKVTPQSGHLIPSLIPVTQ</sequence>
<dbReference type="GO" id="GO:0005737">
    <property type="term" value="C:cytoplasm"/>
    <property type="evidence" value="ECO:0007669"/>
    <property type="project" value="TreeGrafter"/>
</dbReference>
<dbReference type="InterPro" id="IPR015796">
    <property type="entry name" value="Impact_YigZ-like"/>
</dbReference>
<dbReference type="EMBL" id="AYZJ01000067">
    <property type="protein sequence ID" value="KRN20735.1"/>
    <property type="molecule type" value="Genomic_DNA"/>
</dbReference>
<dbReference type="InterPro" id="IPR015269">
    <property type="entry name" value="UPF0029_Impact_C"/>
</dbReference>
<name>A0A0R2EWE7_9LACO</name>
<dbReference type="PANTHER" id="PTHR16301:SF20">
    <property type="entry name" value="IMPACT FAMILY MEMBER YIGZ"/>
    <property type="match status" value="1"/>
</dbReference>
<keyword evidence="5" id="KW-1185">Reference proteome</keyword>
<dbReference type="STRING" id="1423730.FC75_GL000067"/>
<dbReference type="InterPro" id="IPR023582">
    <property type="entry name" value="Impact"/>
</dbReference>
<dbReference type="GO" id="GO:0006446">
    <property type="term" value="P:regulation of translational initiation"/>
    <property type="evidence" value="ECO:0007669"/>
    <property type="project" value="TreeGrafter"/>
</dbReference>
<dbReference type="Pfam" id="PF01205">
    <property type="entry name" value="Impact_N"/>
    <property type="match status" value="1"/>
</dbReference>
<evidence type="ECO:0000313" key="4">
    <source>
        <dbReference type="EMBL" id="KRN20735.1"/>
    </source>
</evidence>
<proteinExistence type="inferred from homology"/>
<reference evidence="4 5" key="1">
    <citation type="journal article" date="2015" name="Genome Announc.">
        <title>Expanding the biotechnology potential of lactobacilli through comparative genomics of 213 strains and associated genera.</title>
        <authorList>
            <person name="Sun Z."/>
            <person name="Harris H.M."/>
            <person name="McCann A."/>
            <person name="Guo C."/>
            <person name="Argimon S."/>
            <person name="Zhang W."/>
            <person name="Yang X."/>
            <person name="Jeffery I.B."/>
            <person name="Cooney J.C."/>
            <person name="Kagawa T.F."/>
            <person name="Liu W."/>
            <person name="Song Y."/>
            <person name="Salvetti E."/>
            <person name="Wrobel A."/>
            <person name="Rasinkangas P."/>
            <person name="Parkhill J."/>
            <person name="Rea M.C."/>
            <person name="O'Sullivan O."/>
            <person name="Ritari J."/>
            <person name="Douillard F.P."/>
            <person name="Paul Ross R."/>
            <person name="Yang R."/>
            <person name="Briner A.E."/>
            <person name="Felis G.E."/>
            <person name="de Vos W.M."/>
            <person name="Barrangou R."/>
            <person name="Klaenhammer T.R."/>
            <person name="Caufield P.W."/>
            <person name="Cui Y."/>
            <person name="Zhang H."/>
            <person name="O'Toole P.W."/>
        </authorList>
    </citation>
    <scope>NUCLEOTIDE SEQUENCE [LARGE SCALE GENOMIC DNA]</scope>
    <source>
        <strain evidence="4 5">DSM 22697</strain>
    </source>
</reference>
<feature type="domain" description="Impact N-terminal" evidence="2">
    <location>
        <begin position="19"/>
        <end position="123"/>
    </location>
</feature>
<dbReference type="Proteomes" id="UP000050865">
    <property type="component" value="Unassembled WGS sequence"/>
</dbReference>
<dbReference type="InterPro" id="IPR020568">
    <property type="entry name" value="Ribosomal_Su5_D2-typ_SF"/>
</dbReference>
<evidence type="ECO:0000259" key="3">
    <source>
        <dbReference type="Pfam" id="PF09186"/>
    </source>
</evidence>
<dbReference type="SUPFAM" id="SSF54980">
    <property type="entry name" value="EF-G C-terminal domain-like"/>
    <property type="match status" value="1"/>
</dbReference>
<dbReference type="PANTHER" id="PTHR16301">
    <property type="entry name" value="IMPACT-RELATED"/>
    <property type="match status" value="1"/>
</dbReference>
<feature type="domain" description="UPF0029" evidence="3">
    <location>
        <begin position="140"/>
        <end position="195"/>
    </location>
</feature>
<evidence type="ECO:0008006" key="6">
    <source>
        <dbReference type="Google" id="ProtNLM"/>
    </source>
</evidence>
<dbReference type="AlphaFoldDB" id="A0A0R2EWE7"/>
<evidence type="ECO:0000259" key="2">
    <source>
        <dbReference type="Pfam" id="PF01205"/>
    </source>
</evidence>